<evidence type="ECO:0000313" key="2">
    <source>
        <dbReference type="EMBL" id="MYN02154.1"/>
    </source>
</evidence>
<feature type="compositionally biased region" description="Basic and acidic residues" evidence="1">
    <location>
        <begin position="29"/>
        <end position="39"/>
    </location>
</feature>
<protein>
    <submittedName>
        <fullName evidence="2">Uncharacterized protein</fullName>
    </submittedName>
</protein>
<organism evidence="2 3">
    <name type="scientific">Pseudoduganella guangdongensis</name>
    <dbReference type="NCBI Taxonomy" id="2692179"/>
    <lineage>
        <taxon>Bacteria</taxon>
        <taxon>Pseudomonadati</taxon>
        <taxon>Pseudomonadota</taxon>
        <taxon>Betaproteobacteria</taxon>
        <taxon>Burkholderiales</taxon>
        <taxon>Oxalobacteraceae</taxon>
        <taxon>Telluria group</taxon>
        <taxon>Pseudoduganella</taxon>
    </lineage>
</organism>
<evidence type="ECO:0000313" key="3">
    <source>
        <dbReference type="Proteomes" id="UP000448575"/>
    </source>
</evidence>
<evidence type="ECO:0000256" key="1">
    <source>
        <dbReference type="SAM" id="MobiDB-lite"/>
    </source>
</evidence>
<sequence>MEQTVKPQSQPERGKHLMDEPDIGSGEKSPGERETEEQIRQIPPLPEHGRREAPGAKPS</sequence>
<dbReference type="AlphaFoldDB" id="A0A6N9HF40"/>
<feature type="compositionally biased region" description="Basic and acidic residues" evidence="1">
    <location>
        <begin position="47"/>
        <end position="59"/>
    </location>
</feature>
<feature type="compositionally biased region" description="Polar residues" evidence="1">
    <location>
        <begin position="1"/>
        <end position="11"/>
    </location>
</feature>
<proteinExistence type="predicted"/>
<dbReference type="Proteomes" id="UP000448575">
    <property type="component" value="Unassembled WGS sequence"/>
</dbReference>
<name>A0A6N9HF40_9BURK</name>
<dbReference type="EMBL" id="WWCJ01000005">
    <property type="protein sequence ID" value="MYN02154.1"/>
    <property type="molecule type" value="Genomic_DNA"/>
</dbReference>
<gene>
    <name evidence="2" type="ORF">GTP41_08560</name>
</gene>
<comment type="caution">
    <text evidence="2">The sequence shown here is derived from an EMBL/GenBank/DDBJ whole genome shotgun (WGS) entry which is preliminary data.</text>
</comment>
<reference evidence="2 3" key="1">
    <citation type="submission" date="2019-12" db="EMBL/GenBank/DDBJ databases">
        <title>Novel species isolated from a subtropical stream in China.</title>
        <authorList>
            <person name="Lu H."/>
        </authorList>
    </citation>
    <scope>NUCLEOTIDE SEQUENCE [LARGE SCALE GENOMIC DNA]</scope>
    <source>
        <strain evidence="2 3">DS3</strain>
    </source>
</reference>
<dbReference type="RefSeq" id="WP_161025152.1">
    <property type="nucleotide sequence ID" value="NZ_WWCJ01000005.1"/>
</dbReference>
<keyword evidence="3" id="KW-1185">Reference proteome</keyword>
<accession>A0A6N9HF40</accession>
<feature type="region of interest" description="Disordered" evidence="1">
    <location>
        <begin position="1"/>
        <end position="59"/>
    </location>
</feature>